<reference evidence="12" key="1">
    <citation type="submission" date="2023-03" db="EMBL/GenBank/DDBJ databases">
        <authorList>
            <person name="Julca I."/>
        </authorList>
    </citation>
    <scope>NUCLEOTIDE SEQUENCE</scope>
</reference>
<accession>A0AAV1DCJ0</accession>
<dbReference type="EMBL" id="OX459121">
    <property type="protein sequence ID" value="CAI9104537.1"/>
    <property type="molecule type" value="Genomic_DNA"/>
</dbReference>
<evidence type="ECO:0000256" key="10">
    <source>
        <dbReference type="SAM" id="SignalP"/>
    </source>
</evidence>
<evidence type="ECO:0000256" key="6">
    <source>
        <dbReference type="ARBA" id="ARBA00023180"/>
    </source>
</evidence>
<evidence type="ECO:0000256" key="8">
    <source>
        <dbReference type="ARBA" id="ARBA00057335"/>
    </source>
</evidence>
<feature type="domain" description="Pectinesterase catalytic" evidence="11">
    <location>
        <begin position="81"/>
        <end position="353"/>
    </location>
</feature>
<keyword evidence="10" id="KW-0732">Signal</keyword>
<evidence type="ECO:0000256" key="5">
    <source>
        <dbReference type="ARBA" id="ARBA00023085"/>
    </source>
</evidence>
<proteinExistence type="inferred from homology"/>
<feature type="region of interest" description="Disordered" evidence="9">
    <location>
        <begin position="30"/>
        <end position="72"/>
    </location>
</feature>
<keyword evidence="13" id="KW-1185">Reference proteome</keyword>
<dbReference type="SUPFAM" id="SSF51126">
    <property type="entry name" value="Pectin lyase-like"/>
    <property type="match status" value="1"/>
</dbReference>
<keyword evidence="5" id="KW-0063">Aspartyl esterase</keyword>
<evidence type="ECO:0000259" key="11">
    <source>
        <dbReference type="Pfam" id="PF01095"/>
    </source>
</evidence>
<dbReference type="Pfam" id="PF01095">
    <property type="entry name" value="Pectinesterase"/>
    <property type="match status" value="1"/>
</dbReference>
<dbReference type="InterPro" id="IPR000070">
    <property type="entry name" value="Pectinesterase_cat"/>
</dbReference>
<evidence type="ECO:0000256" key="7">
    <source>
        <dbReference type="ARBA" id="ARBA00047928"/>
    </source>
</evidence>
<dbReference type="InterPro" id="IPR012334">
    <property type="entry name" value="Pectin_lyas_fold"/>
</dbReference>
<evidence type="ECO:0000256" key="3">
    <source>
        <dbReference type="ARBA" id="ARBA00013229"/>
    </source>
</evidence>
<evidence type="ECO:0000256" key="1">
    <source>
        <dbReference type="ARBA" id="ARBA00005184"/>
    </source>
</evidence>
<dbReference type="GO" id="GO:0042545">
    <property type="term" value="P:cell wall modification"/>
    <property type="evidence" value="ECO:0007669"/>
    <property type="project" value="InterPro"/>
</dbReference>
<dbReference type="GO" id="GO:0030599">
    <property type="term" value="F:pectinesterase activity"/>
    <property type="evidence" value="ECO:0007669"/>
    <property type="project" value="UniProtKB-EC"/>
</dbReference>
<evidence type="ECO:0000313" key="13">
    <source>
        <dbReference type="Proteomes" id="UP001161247"/>
    </source>
</evidence>
<evidence type="ECO:0000313" key="12">
    <source>
        <dbReference type="EMBL" id="CAI9104537.1"/>
    </source>
</evidence>
<feature type="chain" id="PRO_5043807655" description="pectinesterase" evidence="10">
    <location>
        <begin position="27"/>
        <end position="372"/>
    </location>
</feature>
<comment type="similarity">
    <text evidence="2">Belongs to the pectinesterase family.</text>
</comment>
<evidence type="ECO:0000256" key="4">
    <source>
        <dbReference type="ARBA" id="ARBA00022801"/>
    </source>
</evidence>
<keyword evidence="6" id="KW-0325">Glycoprotein</keyword>
<dbReference type="InterPro" id="IPR011050">
    <property type="entry name" value="Pectin_lyase_fold/virulence"/>
</dbReference>
<sequence>MLHMRAPSFLFMSFFILLLFIQQVSSHRNHHHRHHHQQHHKFVMAADASSSSSNSSSNNNNNNNNNTAPPMDTSTAILIRVDQSGLGDFSSIQDAIDSVPSNNSELVFIWVKPGVYREKIVVPADKPFITLSGTDASNTIITWNETGNIHESPAMTVLASDFVGRYLTIQNTYGTNGIAVALRVSGDKAAFYGCRILSYQDTLLDDAGRHYYINCYIEGGVDFICGNATSLFERCHLHTTSEKLGAITAQHRNSALENTGFIFLGCRITGNGTTVLGRPWGPYSRVIFAFTYMSDVIVPQGWNDWGDPNKQSTAFYGEYKCYGPGADRSNRVQWSHSLSNDEVAPFLNRTMIGGRGWLRPAPIHFRNRTEPH</sequence>
<dbReference type="Proteomes" id="UP001161247">
    <property type="component" value="Chromosome 4"/>
</dbReference>
<dbReference type="PANTHER" id="PTHR31321">
    <property type="entry name" value="ACYL-COA THIOESTER HYDROLASE YBHC-RELATED"/>
    <property type="match status" value="1"/>
</dbReference>
<dbReference type="PANTHER" id="PTHR31321:SF72">
    <property type="entry name" value="PECTINESTERASE 11-RELATED"/>
    <property type="match status" value="1"/>
</dbReference>
<feature type="compositionally biased region" description="Low complexity" evidence="9">
    <location>
        <begin position="49"/>
        <end position="66"/>
    </location>
</feature>
<comment type="catalytic activity">
    <reaction evidence="7">
        <text>[(1-&gt;4)-alpha-D-galacturonosyl methyl ester](n) + n H2O = [(1-&gt;4)-alpha-D-galacturonosyl](n) + n methanol + n H(+)</text>
        <dbReference type="Rhea" id="RHEA:22380"/>
        <dbReference type="Rhea" id="RHEA-COMP:14570"/>
        <dbReference type="Rhea" id="RHEA-COMP:14573"/>
        <dbReference type="ChEBI" id="CHEBI:15377"/>
        <dbReference type="ChEBI" id="CHEBI:15378"/>
        <dbReference type="ChEBI" id="CHEBI:17790"/>
        <dbReference type="ChEBI" id="CHEBI:140522"/>
        <dbReference type="ChEBI" id="CHEBI:140523"/>
        <dbReference type="EC" id="3.1.1.11"/>
    </reaction>
</comment>
<feature type="signal peptide" evidence="10">
    <location>
        <begin position="1"/>
        <end position="26"/>
    </location>
</feature>
<gene>
    <name evidence="12" type="ORF">OLC1_LOCUS13443</name>
</gene>
<dbReference type="GO" id="GO:0045490">
    <property type="term" value="P:pectin catabolic process"/>
    <property type="evidence" value="ECO:0007669"/>
    <property type="project" value="TreeGrafter"/>
</dbReference>
<name>A0AAV1DCJ0_OLDCO</name>
<dbReference type="AlphaFoldDB" id="A0AAV1DCJ0"/>
<comment type="pathway">
    <text evidence="1">Glycan metabolism; pectin degradation; 2-dehydro-3-deoxy-D-gluconate from pectin: step 1/5.</text>
</comment>
<protein>
    <recommendedName>
        <fullName evidence="3">pectinesterase</fullName>
        <ecNumber evidence="3">3.1.1.11</ecNumber>
    </recommendedName>
</protein>
<dbReference type="EC" id="3.1.1.11" evidence="3"/>
<comment type="function">
    <text evidence="8">Acts in the modification of cell walls via demethylesterification of cell wall pectin.</text>
</comment>
<feature type="compositionally biased region" description="Basic residues" evidence="9">
    <location>
        <begin position="30"/>
        <end position="42"/>
    </location>
</feature>
<organism evidence="12 13">
    <name type="scientific">Oldenlandia corymbosa var. corymbosa</name>
    <dbReference type="NCBI Taxonomy" id="529605"/>
    <lineage>
        <taxon>Eukaryota</taxon>
        <taxon>Viridiplantae</taxon>
        <taxon>Streptophyta</taxon>
        <taxon>Embryophyta</taxon>
        <taxon>Tracheophyta</taxon>
        <taxon>Spermatophyta</taxon>
        <taxon>Magnoliopsida</taxon>
        <taxon>eudicotyledons</taxon>
        <taxon>Gunneridae</taxon>
        <taxon>Pentapetalae</taxon>
        <taxon>asterids</taxon>
        <taxon>lamiids</taxon>
        <taxon>Gentianales</taxon>
        <taxon>Rubiaceae</taxon>
        <taxon>Rubioideae</taxon>
        <taxon>Spermacoceae</taxon>
        <taxon>Hedyotis-Oldenlandia complex</taxon>
        <taxon>Oldenlandia</taxon>
    </lineage>
</organism>
<dbReference type="FunFam" id="2.160.20.10:FF:000013">
    <property type="entry name" value="Pectinesterase"/>
    <property type="match status" value="1"/>
</dbReference>
<evidence type="ECO:0000256" key="2">
    <source>
        <dbReference type="ARBA" id="ARBA00008891"/>
    </source>
</evidence>
<dbReference type="Gene3D" id="2.160.20.10">
    <property type="entry name" value="Single-stranded right-handed beta-helix, Pectin lyase-like"/>
    <property type="match status" value="1"/>
</dbReference>
<keyword evidence="4" id="KW-0378">Hydrolase</keyword>
<evidence type="ECO:0000256" key="9">
    <source>
        <dbReference type="SAM" id="MobiDB-lite"/>
    </source>
</evidence>